<comment type="caution">
    <text evidence="2">The sequence shown here is derived from an EMBL/GenBank/DDBJ whole genome shotgun (WGS) entry which is preliminary data.</text>
</comment>
<sequence>MAEPSSLLHPTKLPTPRQRTPSPNAPQGSSRFLSSLLYKVAFFVVFVALLPLSPSQAPEFVGETISNGLWELLRLLLVGIAISYGLFGRRNADQDMEKEPPQKAGSSTQSFVSQILHVPSVFDDDEADSPLGGLDESKVQTWSSQYYRNEPVVVVANGGTRGSHAANKPLLLPVRSLKSQRQHSGSRDEVDGVESRNESEESVVRPSPIPWRSRSARMELKDDTGPATPAFDADKGLSRTSSFRLPASRGSPTRPSPSPKRLSPSSSLSPETRVKSSEDVMKKKSNYKPAPPPAPPPPPPFAYLGHGSTSTSERKITSRSFKDELKDFSRRGSEGWQRNNGAAVVDHSFEGPPMGRSVRTSRDMDKATTRRPPPVPKYPIEKRNEFMEKVFVSSDDGSDSDDEEEAAEPSAKAVPDSAPEAGRNRNEVDKKAEEFIAKFREQIRLQRIESIKKSTGQRSNKKTQP</sequence>
<organism evidence="2 3">
    <name type="scientific">Musa balbisiana</name>
    <name type="common">Banana</name>
    <dbReference type="NCBI Taxonomy" id="52838"/>
    <lineage>
        <taxon>Eukaryota</taxon>
        <taxon>Viridiplantae</taxon>
        <taxon>Streptophyta</taxon>
        <taxon>Embryophyta</taxon>
        <taxon>Tracheophyta</taxon>
        <taxon>Spermatophyta</taxon>
        <taxon>Magnoliopsida</taxon>
        <taxon>Liliopsida</taxon>
        <taxon>Zingiberales</taxon>
        <taxon>Musaceae</taxon>
        <taxon>Musa</taxon>
    </lineage>
</organism>
<feature type="compositionally biased region" description="Polar residues" evidence="1">
    <location>
        <begin position="17"/>
        <end position="27"/>
    </location>
</feature>
<proteinExistence type="predicted"/>
<dbReference type="PANTHER" id="PTHR34059:SF1">
    <property type="entry name" value="EXPRESSED PROTEIN"/>
    <property type="match status" value="1"/>
</dbReference>
<dbReference type="Pfam" id="PF05553">
    <property type="entry name" value="DUF761"/>
    <property type="match status" value="1"/>
</dbReference>
<evidence type="ECO:0000313" key="2">
    <source>
        <dbReference type="EMBL" id="THU56564.1"/>
    </source>
</evidence>
<feature type="compositionally biased region" description="Basic and acidic residues" evidence="1">
    <location>
        <begin position="379"/>
        <end position="388"/>
    </location>
</feature>
<dbReference type="EMBL" id="PYDT01000007">
    <property type="protein sequence ID" value="THU56564.1"/>
    <property type="molecule type" value="Genomic_DNA"/>
</dbReference>
<feature type="compositionally biased region" description="Basic and acidic residues" evidence="1">
    <location>
        <begin position="185"/>
        <end position="203"/>
    </location>
</feature>
<evidence type="ECO:0000313" key="3">
    <source>
        <dbReference type="Proteomes" id="UP000317650"/>
    </source>
</evidence>
<protein>
    <recommendedName>
        <fullName evidence="4">DUF4408 domain-containing protein</fullName>
    </recommendedName>
</protein>
<evidence type="ECO:0000256" key="1">
    <source>
        <dbReference type="SAM" id="MobiDB-lite"/>
    </source>
</evidence>
<dbReference type="Proteomes" id="UP000317650">
    <property type="component" value="Chromosome 11"/>
</dbReference>
<feature type="compositionally biased region" description="Acidic residues" evidence="1">
    <location>
        <begin position="396"/>
        <end position="407"/>
    </location>
</feature>
<feature type="region of interest" description="Disordered" evidence="1">
    <location>
        <begin position="1"/>
        <end position="27"/>
    </location>
</feature>
<reference evidence="2 3" key="1">
    <citation type="journal article" date="2019" name="Nat. Plants">
        <title>Genome sequencing of Musa balbisiana reveals subgenome evolution and function divergence in polyploid bananas.</title>
        <authorList>
            <person name="Yao X."/>
        </authorList>
    </citation>
    <scope>NUCLEOTIDE SEQUENCE [LARGE SCALE GENOMIC DNA]</scope>
    <source>
        <strain evidence="3">cv. DH-PKW</strain>
        <tissue evidence="2">Leaves</tissue>
    </source>
</reference>
<dbReference type="InterPro" id="IPR008480">
    <property type="entry name" value="DUF761_pln"/>
</dbReference>
<feature type="compositionally biased region" description="Low complexity" evidence="1">
    <location>
        <begin position="246"/>
        <end position="270"/>
    </location>
</feature>
<keyword evidence="3" id="KW-1185">Reference proteome</keyword>
<feature type="compositionally biased region" description="Basic and acidic residues" evidence="1">
    <location>
        <begin position="312"/>
        <end position="333"/>
    </location>
</feature>
<feature type="region of interest" description="Disordered" evidence="1">
    <location>
        <begin position="158"/>
        <end position="429"/>
    </location>
</feature>
<dbReference type="AlphaFoldDB" id="A0A4S8J6Q2"/>
<accession>A0A4S8J6Q2</accession>
<gene>
    <name evidence="2" type="ORF">C4D60_Mb11t18560</name>
</gene>
<evidence type="ECO:0008006" key="4">
    <source>
        <dbReference type="Google" id="ProtNLM"/>
    </source>
</evidence>
<feature type="compositionally biased region" description="Basic and acidic residues" evidence="1">
    <location>
        <begin position="272"/>
        <end position="282"/>
    </location>
</feature>
<name>A0A4S8J6Q2_MUSBA</name>
<dbReference type="PANTHER" id="PTHR34059">
    <property type="entry name" value="EXPRESSED PROTEIN"/>
    <property type="match status" value="1"/>
</dbReference>
<feature type="compositionally biased region" description="Pro residues" evidence="1">
    <location>
        <begin position="289"/>
        <end position="301"/>
    </location>
</feature>